<dbReference type="Gene3D" id="3.40.50.2000">
    <property type="entry name" value="Glycogen Phosphorylase B"/>
    <property type="match status" value="2"/>
</dbReference>
<keyword evidence="2" id="KW-0808">Transferase</keyword>
<dbReference type="Proteomes" id="UP000825729">
    <property type="component" value="Unassembled WGS sequence"/>
</dbReference>
<accession>A0AAV7DXF8</accession>
<sequence length="378" mass="41992">MAESSHIVLLPWLAFGHMLPFLELGKRLAARGIHVSFISTHKNIKRLPPLPPDLESHFGFVEIPLPQVEGLQGSSEATIDIPVEQVPFLKMAYDGLKPRVEKLLEEMQPDLVICDFVSFWVPEIAAKHGVLSAYFSVFSAATLAFGGPPEELRTGSQRRQPEDLMVSPEWFTFPSSVAHRGDRARKIHASLNAPDESGMSSGQRMAETIEGCDFVTLRSCKEFEGEYITLLEKLYKKPVLPIVCSGWAPQLEILAHPAIGGSLFHAGWGSILESLYHGHALLLLPMIADQGLNARLLVDAGVAFEVERGADGVSFSRHEIAKSMKHVMVDPAGELLRQKAQQMKAIVANQELHEGYTSQFLQHFKESTKKKHLFIERC</sequence>
<keyword evidence="1" id="KW-0328">Glycosyltransferase</keyword>
<dbReference type="PANTHER" id="PTHR48049:SF57">
    <property type="entry name" value="UDP-GLYCOSYLTRANSFERASE 91C1-LIKE"/>
    <property type="match status" value="1"/>
</dbReference>
<protein>
    <recommendedName>
        <fullName evidence="6">UDP-rhamnose:rhamnosyltransferase 1</fullName>
    </recommendedName>
</protein>
<dbReference type="InterPro" id="IPR050481">
    <property type="entry name" value="UDP-glycosyltransf_plant"/>
</dbReference>
<name>A0AAV7DXF8_ARIFI</name>
<dbReference type="AlphaFoldDB" id="A0AAV7DXF8"/>
<keyword evidence="5" id="KW-1185">Reference proteome</keyword>
<dbReference type="Pfam" id="PF00201">
    <property type="entry name" value="UDPGT"/>
    <property type="match status" value="1"/>
</dbReference>
<evidence type="ECO:0000313" key="4">
    <source>
        <dbReference type="EMBL" id="KAG9440192.1"/>
    </source>
</evidence>
<evidence type="ECO:0000256" key="2">
    <source>
        <dbReference type="ARBA" id="ARBA00022679"/>
    </source>
</evidence>
<dbReference type="FunFam" id="3.40.50.2000:FF:000088">
    <property type="entry name" value="Glycosyltransferase"/>
    <property type="match status" value="1"/>
</dbReference>
<keyword evidence="3" id="KW-0732">Signal</keyword>
<dbReference type="SUPFAM" id="SSF53756">
    <property type="entry name" value="UDP-Glycosyltransferase/glycogen phosphorylase"/>
    <property type="match status" value="1"/>
</dbReference>
<dbReference type="GO" id="GO:0035251">
    <property type="term" value="F:UDP-glucosyltransferase activity"/>
    <property type="evidence" value="ECO:0007669"/>
    <property type="project" value="InterPro"/>
</dbReference>
<feature type="signal peptide" evidence="3">
    <location>
        <begin position="1"/>
        <end position="16"/>
    </location>
</feature>
<dbReference type="EMBL" id="JAINDJ010000008">
    <property type="protein sequence ID" value="KAG9440192.1"/>
    <property type="molecule type" value="Genomic_DNA"/>
</dbReference>
<dbReference type="InterPro" id="IPR002213">
    <property type="entry name" value="UDP_glucos_trans"/>
</dbReference>
<organism evidence="4 5">
    <name type="scientific">Aristolochia fimbriata</name>
    <name type="common">White veined hardy Dutchman's pipe vine</name>
    <dbReference type="NCBI Taxonomy" id="158543"/>
    <lineage>
        <taxon>Eukaryota</taxon>
        <taxon>Viridiplantae</taxon>
        <taxon>Streptophyta</taxon>
        <taxon>Embryophyta</taxon>
        <taxon>Tracheophyta</taxon>
        <taxon>Spermatophyta</taxon>
        <taxon>Magnoliopsida</taxon>
        <taxon>Magnoliidae</taxon>
        <taxon>Piperales</taxon>
        <taxon>Aristolochiaceae</taxon>
        <taxon>Aristolochia</taxon>
    </lineage>
</organism>
<evidence type="ECO:0000256" key="1">
    <source>
        <dbReference type="ARBA" id="ARBA00022676"/>
    </source>
</evidence>
<feature type="chain" id="PRO_5043608299" description="UDP-rhamnose:rhamnosyltransferase 1" evidence="3">
    <location>
        <begin position="17"/>
        <end position="378"/>
    </location>
</feature>
<evidence type="ECO:0000313" key="5">
    <source>
        <dbReference type="Proteomes" id="UP000825729"/>
    </source>
</evidence>
<dbReference type="PANTHER" id="PTHR48049">
    <property type="entry name" value="GLYCOSYLTRANSFERASE"/>
    <property type="match status" value="1"/>
</dbReference>
<comment type="caution">
    <text evidence="4">The sequence shown here is derived from an EMBL/GenBank/DDBJ whole genome shotgun (WGS) entry which is preliminary data.</text>
</comment>
<dbReference type="CDD" id="cd03784">
    <property type="entry name" value="GT1_Gtf-like"/>
    <property type="match status" value="1"/>
</dbReference>
<evidence type="ECO:0008006" key="6">
    <source>
        <dbReference type="Google" id="ProtNLM"/>
    </source>
</evidence>
<gene>
    <name evidence="4" type="ORF">H6P81_020357</name>
</gene>
<evidence type="ECO:0000256" key="3">
    <source>
        <dbReference type="SAM" id="SignalP"/>
    </source>
</evidence>
<reference evidence="4 5" key="1">
    <citation type="submission" date="2021-07" db="EMBL/GenBank/DDBJ databases">
        <title>The Aristolochia fimbriata genome: insights into angiosperm evolution, floral development and chemical biosynthesis.</title>
        <authorList>
            <person name="Jiao Y."/>
        </authorList>
    </citation>
    <scope>NUCLEOTIDE SEQUENCE [LARGE SCALE GENOMIC DNA]</scope>
    <source>
        <strain evidence="4">IBCAS-2021</strain>
        <tissue evidence="4">Leaf</tissue>
    </source>
</reference>
<proteinExistence type="predicted"/>